<evidence type="ECO:0000256" key="1">
    <source>
        <dbReference type="SAM" id="MobiDB-lite"/>
    </source>
</evidence>
<feature type="region of interest" description="Disordered" evidence="1">
    <location>
        <begin position="1"/>
        <end position="93"/>
    </location>
</feature>
<proteinExistence type="predicted"/>
<comment type="caution">
    <text evidence="2">The sequence shown here is derived from an EMBL/GenBank/DDBJ whole genome shotgun (WGS) entry which is preliminary data.</text>
</comment>
<sequence length="169" mass="18285">MRARAHPPAQRLFDKRCRPHGMQQRRGRQGLPGGPSRGQPDPRSSGAEQPGSPTTQTARPGLPRPTQDARLLRASMATAAPPGQAVGMRRNPRGKATLLTGIVAPSRARRTNPPAVQPNDTGCAERLARDYRNTTQGLSRLRLLRRECPCAGAFRARPALMPVSGPLRP</sequence>
<keyword evidence="3" id="KW-1185">Reference proteome</keyword>
<dbReference type="EMBL" id="JASSZA010000002">
    <property type="protein sequence ID" value="KAK2118343.1"/>
    <property type="molecule type" value="Genomic_DNA"/>
</dbReference>
<dbReference type="Proteomes" id="UP001266305">
    <property type="component" value="Unassembled WGS sequence"/>
</dbReference>
<protein>
    <submittedName>
        <fullName evidence="2">Uncharacterized protein</fullName>
    </submittedName>
</protein>
<organism evidence="2 3">
    <name type="scientific">Saguinus oedipus</name>
    <name type="common">Cotton-top tamarin</name>
    <name type="synonym">Oedipomidas oedipus</name>
    <dbReference type="NCBI Taxonomy" id="9490"/>
    <lineage>
        <taxon>Eukaryota</taxon>
        <taxon>Metazoa</taxon>
        <taxon>Chordata</taxon>
        <taxon>Craniata</taxon>
        <taxon>Vertebrata</taxon>
        <taxon>Euteleostomi</taxon>
        <taxon>Mammalia</taxon>
        <taxon>Eutheria</taxon>
        <taxon>Euarchontoglires</taxon>
        <taxon>Primates</taxon>
        <taxon>Haplorrhini</taxon>
        <taxon>Platyrrhini</taxon>
        <taxon>Cebidae</taxon>
        <taxon>Callitrichinae</taxon>
        <taxon>Saguinus</taxon>
    </lineage>
</organism>
<feature type="compositionally biased region" description="Basic residues" evidence="1">
    <location>
        <begin position="17"/>
        <end position="28"/>
    </location>
</feature>
<evidence type="ECO:0000313" key="2">
    <source>
        <dbReference type="EMBL" id="KAK2118343.1"/>
    </source>
</evidence>
<evidence type="ECO:0000313" key="3">
    <source>
        <dbReference type="Proteomes" id="UP001266305"/>
    </source>
</evidence>
<accession>A0ABQ9WC43</accession>
<reference evidence="2 3" key="1">
    <citation type="submission" date="2023-05" db="EMBL/GenBank/DDBJ databases">
        <title>B98-5 Cell Line De Novo Hybrid Assembly: An Optical Mapping Approach.</title>
        <authorList>
            <person name="Kananen K."/>
            <person name="Auerbach J.A."/>
            <person name="Kautto E."/>
            <person name="Blachly J.S."/>
        </authorList>
    </citation>
    <scope>NUCLEOTIDE SEQUENCE [LARGE SCALE GENOMIC DNA]</scope>
    <source>
        <strain evidence="2">B95-8</strain>
        <tissue evidence="2">Cell line</tissue>
    </source>
</reference>
<name>A0ABQ9WC43_SAGOE</name>
<gene>
    <name evidence="2" type="ORF">P7K49_005230</name>
</gene>